<comment type="cofactor">
    <cofactor evidence="1">
        <name>FAD</name>
        <dbReference type="ChEBI" id="CHEBI:57692"/>
    </cofactor>
</comment>
<proteinExistence type="inferred from homology"/>
<sequence>MPGAADAQWTKPKRFDRNLVVIGAGSAGLVSAYIAAAAKAKVTLVEANKMGGDCLNFGCVPSKALIKSAKVAHQMRHADRYGLEAVEPKVPFSAVMERVHKVIAEIEPHDSVERYTGLGVEVLQGYAKLVDPWTVEIALSGGGTQRLTTRAIVIATGAQPFVPPIPGLADVGYLTSDTLWERLRDRPEVPRRLVVLGGGPIGCELAQSFARLGSQVAQIEMAPRVMMREDPDAAGFVEASLKADGVQVLTGHKAVACGTDGDDKWIEVEHDGGRDRIVFDEIIVAVGRAPRLKGFGLEELGIKVDRVVETNEYLQTLYPNILAAGDVAGPYQFTHVAGHQAWFAAINALFGDLKRFKADYSVIPWATFTDPEVARVGLSETEAKENNIPYEVTRFGIDDLDRAIADSSAHGFVKVLTVPGKDKILGVTIVGEHAGDLLAEFVFAMKHGHGLGKILGTIHIYPTLAEANKMVAGQWRRAHINGFLLSLLERFQTWRRG</sequence>
<name>A0ABX7EQE3_9HYPH</name>
<evidence type="ECO:0000259" key="10">
    <source>
        <dbReference type="Pfam" id="PF02852"/>
    </source>
</evidence>
<evidence type="ECO:0000313" key="13">
    <source>
        <dbReference type="Proteomes" id="UP000596351"/>
    </source>
</evidence>
<gene>
    <name evidence="12" type="ORF">D4A92_03000</name>
</gene>
<dbReference type="PRINTS" id="PR00368">
    <property type="entry name" value="FADPNR"/>
</dbReference>
<dbReference type="Proteomes" id="UP000596351">
    <property type="component" value="Chromosome"/>
</dbReference>
<dbReference type="InterPro" id="IPR023753">
    <property type="entry name" value="FAD/NAD-binding_dom"/>
</dbReference>
<comment type="similarity">
    <text evidence="2 9">Belongs to the class-I pyridine nucleotide-disulfide oxidoreductase family.</text>
</comment>
<dbReference type="Gene3D" id="3.50.50.60">
    <property type="entry name" value="FAD/NAD(P)-binding domain"/>
    <property type="match status" value="2"/>
</dbReference>
<dbReference type="InterPro" id="IPR001100">
    <property type="entry name" value="Pyr_nuc-diS_OxRdtase"/>
</dbReference>
<dbReference type="Gene3D" id="3.30.390.30">
    <property type="match status" value="1"/>
</dbReference>
<reference evidence="12 13" key="1">
    <citation type="submission" date="2018-09" db="EMBL/GenBank/DDBJ databases">
        <title>Rhizobium sp. MAE2-X.</title>
        <authorList>
            <person name="Lee Y."/>
            <person name="Jeon C.O."/>
        </authorList>
    </citation>
    <scope>NUCLEOTIDE SEQUENCE [LARGE SCALE GENOMIC DNA]</scope>
    <source>
        <strain evidence="12 13">MAE2-X</strain>
    </source>
</reference>
<dbReference type="PROSITE" id="PS00076">
    <property type="entry name" value="PYRIDINE_REDOX_1"/>
    <property type="match status" value="1"/>
</dbReference>
<dbReference type="InterPro" id="IPR012999">
    <property type="entry name" value="Pyr_OxRdtase_I_AS"/>
</dbReference>
<dbReference type="PIRSF" id="PIRSF000350">
    <property type="entry name" value="Mercury_reductase_MerA"/>
    <property type="match status" value="1"/>
</dbReference>
<dbReference type="SUPFAM" id="SSF51905">
    <property type="entry name" value="FAD/NAD(P)-binding domain"/>
    <property type="match status" value="1"/>
</dbReference>
<keyword evidence="4 9" id="KW-0274">FAD</keyword>
<evidence type="ECO:0000256" key="8">
    <source>
        <dbReference type="ARBA" id="ARBA00023284"/>
    </source>
</evidence>
<evidence type="ECO:0000256" key="9">
    <source>
        <dbReference type="RuleBase" id="RU003691"/>
    </source>
</evidence>
<accession>A0ABX7EQE3</accession>
<keyword evidence="8 9" id="KW-0676">Redox-active center</keyword>
<evidence type="ECO:0000256" key="5">
    <source>
        <dbReference type="ARBA" id="ARBA00022857"/>
    </source>
</evidence>
<dbReference type="InterPro" id="IPR016156">
    <property type="entry name" value="FAD/NAD-linked_Rdtase_dimer_sf"/>
</dbReference>
<dbReference type="InterPro" id="IPR036188">
    <property type="entry name" value="FAD/NAD-bd_sf"/>
</dbReference>
<dbReference type="Pfam" id="PF02852">
    <property type="entry name" value="Pyr_redox_dim"/>
    <property type="match status" value="1"/>
</dbReference>
<organism evidence="12 13">
    <name type="scientific">Rhizobium rosettiformans</name>
    <dbReference type="NCBI Taxonomy" id="1368430"/>
    <lineage>
        <taxon>Bacteria</taxon>
        <taxon>Pseudomonadati</taxon>
        <taxon>Pseudomonadota</taxon>
        <taxon>Alphaproteobacteria</taxon>
        <taxon>Hyphomicrobiales</taxon>
        <taxon>Rhizobiaceae</taxon>
        <taxon>Rhizobium/Agrobacterium group</taxon>
        <taxon>Rhizobium</taxon>
    </lineage>
</organism>
<evidence type="ECO:0000256" key="2">
    <source>
        <dbReference type="ARBA" id="ARBA00007532"/>
    </source>
</evidence>
<feature type="domain" description="FAD/NAD(P)-binding" evidence="11">
    <location>
        <begin position="18"/>
        <end position="341"/>
    </location>
</feature>
<keyword evidence="6 9" id="KW-0560">Oxidoreductase</keyword>
<dbReference type="SUPFAM" id="SSF55424">
    <property type="entry name" value="FAD/NAD-linked reductases, dimerisation (C-terminal) domain"/>
    <property type="match status" value="1"/>
</dbReference>
<dbReference type="Pfam" id="PF07992">
    <property type="entry name" value="Pyr_redox_2"/>
    <property type="match status" value="1"/>
</dbReference>
<dbReference type="PRINTS" id="PR00411">
    <property type="entry name" value="PNDRDTASEI"/>
</dbReference>
<dbReference type="PANTHER" id="PTHR43014">
    <property type="entry name" value="MERCURIC REDUCTASE"/>
    <property type="match status" value="1"/>
</dbReference>
<evidence type="ECO:0000256" key="4">
    <source>
        <dbReference type="ARBA" id="ARBA00022827"/>
    </source>
</evidence>
<keyword evidence="5" id="KW-0521">NADP</keyword>
<evidence type="ECO:0000313" key="12">
    <source>
        <dbReference type="EMBL" id="QRF50488.1"/>
    </source>
</evidence>
<feature type="domain" description="Pyridine nucleotide-disulphide oxidoreductase dimerisation" evidence="10">
    <location>
        <begin position="363"/>
        <end position="469"/>
    </location>
</feature>
<protein>
    <submittedName>
        <fullName evidence="12">Pyridine nucleotide-disulfide oxidoreductase</fullName>
    </submittedName>
</protein>
<evidence type="ECO:0000259" key="11">
    <source>
        <dbReference type="Pfam" id="PF07992"/>
    </source>
</evidence>
<dbReference type="InterPro" id="IPR004099">
    <property type="entry name" value="Pyr_nucl-diS_OxRdtase_dimer"/>
</dbReference>
<dbReference type="PANTHER" id="PTHR43014:SF2">
    <property type="entry name" value="MERCURIC REDUCTASE"/>
    <property type="match status" value="1"/>
</dbReference>
<dbReference type="EMBL" id="CP032405">
    <property type="protein sequence ID" value="QRF50488.1"/>
    <property type="molecule type" value="Genomic_DNA"/>
</dbReference>
<evidence type="ECO:0000256" key="6">
    <source>
        <dbReference type="ARBA" id="ARBA00023002"/>
    </source>
</evidence>
<evidence type="ECO:0000256" key="3">
    <source>
        <dbReference type="ARBA" id="ARBA00022630"/>
    </source>
</evidence>
<evidence type="ECO:0000256" key="1">
    <source>
        <dbReference type="ARBA" id="ARBA00001974"/>
    </source>
</evidence>
<keyword evidence="3 9" id="KW-0285">Flavoprotein</keyword>
<evidence type="ECO:0000256" key="7">
    <source>
        <dbReference type="ARBA" id="ARBA00023157"/>
    </source>
</evidence>
<keyword evidence="7" id="KW-1015">Disulfide bond</keyword>
<keyword evidence="13" id="KW-1185">Reference proteome</keyword>